<dbReference type="SMART" id="SM00797">
    <property type="entry name" value="AHS2"/>
    <property type="match status" value="1"/>
</dbReference>
<keyword evidence="1" id="KW-0547">Nucleotide-binding</keyword>
<dbReference type="AlphaFoldDB" id="A0A6J7EJ54"/>
<protein>
    <submittedName>
        <fullName evidence="5">Unannotated protein</fullName>
    </submittedName>
</protein>
<dbReference type="PANTHER" id="PTHR43309:SF3">
    <property type="entry name" value="5-OXOPROLINASE SUBUNIT C"/>
    <property type="match status" value="1"/>
</dbReference>
<name>A0A6J7EJ54_9ZZZZ</name>
<dbReference type="SUPFAM" id="SSF50891">
    <property type="entry name" value="Cyclophilin-like"/>
    <property type="match status" value="1"/>
</dbReference>
<dbReference type="EMBL" id="CAFBLP010000036">
    <property type="protein sequence ID" value="CAB4881375.1"/>
    <property type="molecule type" value="Genomic_DNA"/>
</dbReference>
<keyword evidence="2" id="KW-0378">Hydrolase</keyword>
<dbReference type="GO" id="GO:0016787">
    <property type="term" value="F:hydrolase activity"/>
    <property type="evidence" value="ECO:0007669"/>
    <property type="project" value="UniProtKB-KW"/>
</dbReference>
<dbReference type="InterPro" id="IPR003778">
    <property type="entry name" value="CT_A_B"/>
</dbReference>
<evidence type="ECO:0000313" key="5">
    <source>
        <dbReference type="EMBL" id="CAB4881375.1"/>
    </source>
</evidence>
<dbReference type="NCBIfam" id="TIGR00724">
    <property type="entry name" value="urea_amlyse_rel"/>
    <property type="match status" value="1"/>
</dbReference>
<evidence type="ECO:0000256" key="2">
    <source>
        <dbReference type="ARBA" id="ARBA00022801"/>
    </source>
</evidence>
<reference evidence="5" key="1">
    <citation type="submission" date="2020-05" db="EMBL/GenBank/DDBJ databases">
        <authorList>
            <person name="Chiriac C."/>
            <person name="Salcher M."/>
            <person name="Ghai R."/>
            <person name="Kavagutti S V."/>
        </authorList>
    </citation>
    <scope>NUCLEOTIDE SEQUENCE</scope>
</reference>
<dbReference type="InterPro" id="IPR052708">
    <property type="entry name" value="PxpC"/>
</dbReference>
<organism evidence="5">
    <name type="scientific">freshwater metagenome</name>
    <dbReference type="NCBI Taxonomy" id="449393"/>
    <lineage>
        <taxon>unclassified sequences</taxon>
        <taxon>metagenomes</taxon>
        <taxon>ecological metagenomes</taxon>
    </lineage>
</organism>
<proteinExistence type="predicted"/>
<dbReference type="Pfam" id="PF02626">
    <property type="entry name" value="CT_A_B"/>
    <property type="match status" value="1"/>
</dbReference>
<feature type="domain" description="Carboxyltransferase" evidence="4">
    <location>
        <begin position="25"/>
        <end position="284"/>
    </location>
</feature>
<dbReference type="InterPro" id="IPR029000">
    <property type="entry name" value="Cyclophilin-like_dom_sf"/>
</dbReference>
<sequence>MTSLRVIDPGNLTLVQDLGRASYAAQGVARSGAADLGSHALAQRLCGNDDHAAGLEVLLGGLVLHAIESCVIAVTGANVAVHVAGVPQGRNHAFTVPAGAEVALSRATIGMRAYVAVRGGFAVPAVLGSRSRDTLGGIGPTPLAVGDLLPVGHVANAPAWLDVAAVHDPNEHVLVGLVPGPHDDMLDDAGWLALTRTAWRVDPRSDRIGIRLAGTPLPAPASDLPSFPVLAGCVQLPGDGMPVILGPDSGVTGGYPVLGVISQSGLDALAQARPGALVRLRRAG</sequence>
<evidence type="ECO:0000256" key="3">
    <source>
        <dbReference type="ARBA" id="ARBA00022840"/>
    </source>
</evidence>
<evidence type="ECO:0000259" key="4">
    <source>
        <dbReference type="SMART" id="SM00797"/>
    </source>
</evidence>
<dbReference type="GO" id="GO:0005524">
    <property type="term" value="F:ATP binding"/>
    <property type="evidence" value="ECO:0007669"/>
    <property type="project" value="UniProtKB-KW"/>
</dbReference>
<dbReference type="Gene3D" id="2.40.100.10">
    <property type="entry name" value="Cyclophilin-like"/>
    <property type="match status" value="1"/>
</dbReference>
<accession>A0A6J7EJ54</accession>
<keyword evidence="3" id="KW-0067">ATP-binding</keyword>
<evidence type="ECO:0000256" key="1">
    <source>
        <dbReference type="ARBA" id="ARBA00022741"/>
    </source>
</evidence>
<gene>
    <name evidence="5" type="ORF">UFOPK3376_01565</name>
</gene>
<dbReference type="PANTHER" id="PTHR43309">
    <property type="entry name" value="5-OXOPROLINASE SUBUNIT C"/>
    <property type="match status" value="1"/>
</dbReference>